<protein>
    <recommendedName>
        <fullName evidence="1">MOSC domain-containing protein</fullName>
    </recommendedName>
</protein>
<dbReference type="Gene3D" id="2.40.33.20">
    <property type="entry name" value="PK beta-barrel domain-like"/>
    <property type="match status" value="1"/>
</dbReference>
<organism evidence="2">
    <name type="scientific">marine metagenome</name>
    <dbReference type="NCBI Taxonomy" id="408172"/>
    <lineage>
        <taxon>unclassified sequences</taxon>
        <taxon>metagenomes</taxon>
        <taxon>ecological metagenomes</taxon>
    </lineage>
</organism>
<evidence type="ECO:0000259" key="1">
    <source>
        <dbReference type="PROSITE" id="PS51340"/>
    </source>
</evidence>
<dbReference type="InterPro" id="IPR011037">
    <property type="entry name" value="Pyrv_Knase-like_insert_dom_sf"/>
</dbReference>
<dbReference type="PANTHER" id="PTHR36930">
    <property type="entry name" value="METAL-SULFUR CLUSTER BIOSYNTHESIS PROTEINS YUAD-RELATED"/>
    <property type="match status" value="1"/>
</dbReference>
<reference evidence="2" key="1">
    <citation type="submission" date="2018-05" db="EMBL/GenBank/DDBJ databases">
        <authorList>
            <person name="Lanie J.A."/>
            <person name="Ng W.-L."/>
            <person name="Kazmierczak K.M."/>
            <person name="Andrzejewski T.M."/>
            <person name="Davidsen T.M."/>
            <person name="Wayne K.J."/>
            <person name="Tettelin H."/>
            <person name="Glass J.I."/>
            <person name="Rusch D."/>
            <person name="Podicherti R."/>
            <person name="Tsui H.-C.T."/>
            <person name="Winkler M.E."/>
        </authorList>
    </citation>
    <scope>NUCLEOTIDE SEQUENCE</scope>
</reference>
<dbReference type="GO" id="GO:0030170">
    <property type="term" value="F:pyridoxal phosphate binding"/>
    <property type="evidence" value="ECO:0007669"/>
    <property type="project" value="InterPro"/>
</dbReference>
<dbReference type="EMBL" id="UINC01001190">
    <property type="protein sequence ID" value="SUZ73780.1"/>
    <property type="molecule type" value="Genomic_DNA"/>
</dbReference>
<evidence type="ECO:0000313" key="2">
    <source>
        <dbReference type="EMBL" id="SUZ73780.1"/>
    </source>
</evidence>
<feature type="domain" description="MOSC" evidence="1">
    <location>
        <begin position="20"/>
        <end position="155"/>
    </location>
</feature>
<accession>A0A381Q3W9</accession>
<dbReference type="PROSITE" id="PS51340">
    <property type="entry name" value="MOSC"/>
    <property type="match status" value="1"/>
</dbReference>
<gene>
    <name evidence="2" type="ORF">METZ01_LOCUS26634</name>
</gene>
<dbReference type="AlphaFoldDB" id="A0A381Q3W9"/>
<dbReference type="InterPro" id="IPR052716">
    <property type="entry name" value="MOSC_domain"/>
</dbReference>
<dbReference type="SUPFAM" id="SSF50800">
    <property type="entry name" value="PK beta-barrel domain-like"/>
    <property type="match status" value="1"/>
</dbReference>
<dbReference type="PANTHER" id="PTHR36930:SF1">
    <property type="entry name" value="MOSC DOMAIN-CONTAINING PROTEIN"/>
    <property type="match status" value="1"/>
</dbReference>
<sequence>MIMGKVEEIHIAPQRSNAVQQVDQASLEAGKGIVGDRYHEMARMLMSQNKSIPDNHVTLIAREELDVFLANHQSELKYRDFRRNIVTSGIDLNQLVGKNFKVGEALCHGMELCEPCAMLARTVHSAVLPELVHKAGLRATILSDGNVKVGNPISE</sequence>
<name>A0A381Q3W9_9ZZZZ</name>
<dbReference type="GO" id="GO:0030151">
    <property type="term" value="F:molybdenum ion binding"/>
    <property type="evidence" value="ECO:0007669"/>
    <property type="project" value="InterPro"/>
</dbReference>
<dbReference type="Pfam" id="PF03473">
    <property type="entry name" value="MOSC"/>
    <property type="match status" value="1"/>
</dbReference>
<dbReference type="InterPro" id="IPR005302">
    <property type="entry name" value="MoCF_Sase_C"/>
</dbReference>
<dbReference type="GO" id="GO:0003824">
    <property type="term" value="F:catalytic activity"/>
    <property type="evidence" value="ECO:0007669"/>
    <property type="project" value="InterPro"/>
</dbReference>
<proteinExistence type="predicted"/>